<dbReference type="InterPro" id="IPR047057">
    <property type="entry name" value="MerR_fam"/>
</dbReference>
<evidence type="ECO:0000259" key="2">
    <source>
        <dbReference type="PROSITE" id="PS50937"/>
    </source>
</evidence>
<gene>
    <name evidence="3" type="ORF">NQX30_03860</name>
</gene>
<proteinExistence type="predicted"/>
<evidence type="ECO:0000256" key="1">
    <source>
        <dbReference type="ARBA" id="ARBA00023125"/>
    </source>
</evidence>
<protein>
    <submittedName>
        <fullName evidence="3">MerR family transcriptional regulator</fullName>
    </submittedName>
</protein>
<dbReference type="Proteomes" id="UP001168167">
    <property type="component" value="Unassembled WGS sequence"/>
</dbReference>
<dbReference type="PROSITE" id="PS50937">
    <property type="entry name" value="HTH_MERR_2"/>
    <property type="match status" value="1"/>
</dbReference>
<keyword evidence="4" id="KW-1185">Reference proteome</keyword>
<dbReference type="EMBL" id="JANQAO010000002">
    <property type="protein sequence ID" value="MDM5147506.1"/>
    <property type="molecule type" value="Genomic_DNA"/>
</dbReference>
<dbReference type="PANTHER" id="PTHR30204">
    <property type="entry name" value="REDOX-CYCLING DRUG-SENSING TRANSCRIPTIONAL ACTIVATOR SOXR"/>
    <property type="match status" value="1"/>
</dbReference>
<dbReference type="InterPro" id="IPR009061">
    <property type="entry name" value="DNA-bd_dom_put_sf"/>
</dbReference>
<reference evidence="3" key="1">
    <citation type="submission" date="2022-08" db="EMBL/GenBank/DDBJ databases">
        <authorList>
            <person name="Dzunkova M."/>
            <person name="La Clair J."/>
            <person name="Tyml T."/>
            <person name="Doud D."/>
            <person name="Schulz F."/>
            <person name="Piquer S."/>
            <person name="Porcel Sanchis D."/>
            <person name="Osborn A."/>
            <person name="Robinson D."/>
            <person name="Louie K.B."/>
            <person name="Bowen B.P."/>
            <person name="Bowers R."/>
            <person name="Lee J."/>
            <person name="Arnau Llombart V."/>
            <person name="Diaz Villanueva W."/>
            <person name="Gosliner T."/>
            <person name="Northen T."/>
            <person name="Cheng J.-F."/>
            <person name="Burkart M.D."/>
            <person name="Woyke T."/>
        </authorList>
    </citation>
    <scope>NUCLEOTIDE SEQUENCE</scope>
    <source>
        <strain evidence="3">Df01</strain>
    </source>
</reference>
<sequence>MKKLEINKQKFPAVPDRRYFTIGEAAKLACSKPHTLRYWEREAPVLDNVERRGNRRYYTRDNVLRLQRVNYLLAEGNTLAGVNRALQQTPSKQSLAWLRDELREVISIL</sequence>
<dbReference type="Gene3D" id="1.10.1660.10">
    <property type="match status" value="1"/>
</dbReference>
<dbReference type="InterPro" id="IPR000551">
    <property type="entry name" value="MerR-type_HTH_dom"/>
</dbReference>
<dbReference type="Pfam" id="PF13411">
    <property type="entry name" value="MerR_1"/>
    <property type="match status" value="1"/>
</dbReference>
<organism evidence="3 4">
    <name type="scientific">Candidatus Doriopsillibacter californiensis</name>
    <dbReference type="NCBI Taxonomy" id="2970740"/>
    <lineage>
        <taxon>Bacteria</taxon>
        <taxon>Pseudomonadati</taxon>
        <taxon>Pseudomonadota</taxon>
        <taxon>Gammaproteobacteria</taxon>
        <taxon>Candidatus Tethybacterales</taxon>
        <taxon>Candidatus Persebacteraceae</taxon>
        <taxon>Candidatus Doriopsillibacter</taxon>
    </lineage>
</organism>
<accession>A0ABT7QLC8</accession>
<comment type="caution">
    <text evidence="3">The sequence shown here is derived from an EMBL/GenBank/DDBJ whole genome shotgun (WGS) entry which is preliminary data.</text>
</comment>
<reference evidence="3" key="2">
    <citation type="journal article" date="2023" name="Microbiome">
        <title>Synthase-selected sorting approach identifies a beta-lactone synthase in a nudibranch symbiotic bacterium.</title>
        <authorList>
            <person name="Dzunkova M."/>
            <person name="La Clair J.J."/>
            <person name="Tyml T."/>
            <person name="Doud D."/>
            <person name="Schulz F."/>
            <person name="Piquer-Esteban S."/>
            <person name="Porcel Sanchis D."/>
            <person name="Osborn A."/>
            <person name="Robinson D."/>
            <person name="Louie K.B."/>
            <person name="Bowen B.P."/>
            <person name="Bowers R.M."/>
            <person name="Lee J."/>
            <person name="Arnau V."/>
            <person name="Diaz-Villanueva W."/>
            <person name="Stepanauskas R."/>
            <person name="Gosliner T."/>
            <person name="Date S.V."/>
            <person name="Northen T.R."/>
            <person name="Cheng J.F."/>
            <person name="Burkart M.D."/>
            <person name="Woyke T."/>
        </authorList>
    </citation>
    <scope>NUCLEOTIDE SEQUENCE</scope>
    <source>
        <strain evidence="3">Df01</strain>
    </source>
</reference>
<feature type="domain" description="HTH merR-type" evidence="2">
    <location>
        <begin position="19"/>
        <end position="88"/>
    </location>
</feature>
<dbReference type="SMART" id="SM00422">
    <property type="entry name" value="HTH_MERR"/>
    <property type="match status" value="1"/>
</dbReference>
<dbReference type="PANTHER" id="PTHR30204:SF15">
    <property type="entry name" value="BLL5018 PROTEIN"/>
    <property type="match status" value="1"/>
</dbReference>
<name>A0ABT7QLC8_9GAMM</name>
<keyword evidence="1" id="KW-0238">DNA-binding</keyword>
<evidence type="ECO:0000313" key="4">
    <source>
        <dbReference type="Proteomes" id="UP001168167"/>
    </source>
</evidence>
<evidence type="ECO:0000313" key="3">
    <source>
        <dbReference type="EMBL" id="MDM5147506.1"/>
    </source>
</evidence>
<dbReference type="SUPFAM" id="SSF46955">
    <property type="entry name" value="Putative DNA-binding domain"/>
    <property type="match status" value="1"/>
</dbReference>